<feature type="transmembrane region" description="Helical" evidence="10">
    <location>
        <begin position="249"/>
        <end position="273"/>
    </location>
</feature>
<dbReference type="GO" id="GO:0004930">
    <property type="term" value="F:G protein-coupled receptor activity"/>
    <property type="evidence" value="ECO:0007669"/>
    <property type="project" value="UniProtKB-KW"/>
</dbReference>
<dbReference type="SUPFAM" id="SSF81321">
    <property type="entry name" value="Family A G protein-coupled receptor-like"/>
    <property type="match status" value="1"/>
</dbReference>
<proteinExistence type="inferred from homology"/>
<feature type="domain" description="G-protein coupled receptors family 1 profile" evidence="11">
    <location>
        <begin position="50"/>
        <end position="309"/>
    </location>
</feature>
<name>A0A8D3ALE9_SCOMX</name>
<feature type="transmembrane region" description="Helical" evidence="10">
    <location>
        <begin position="68"/>
        <end position="91"/>
    </location>
</feature>
<evidence type="ECO:0000259" key="11">
    <source>
        <dbReference type="PROSITE" id="PS50262"/>
    </source>
</evidence>
<evidence type="ECO:0000256" key="2">
    <source>
        <dbReference type="ARBA" id="ARBA00022475"/>
    </source>
</evidence>
<evidence type="ECO:0000256" key="7">
    <source>
        <dbReference type="ARBA" id="ARBA00023170"/>
    </source>
</evidence>
<feature type="transmembrane region" description="Helical" evidence="10">
    <location>
        <begin position="34"/>
        <end position="56"/>
    </location>
</feature>
<evidence type="ECO:0000256" key="10">
    <source>
        <dbReference type="SAM" id="Phobius"/>
    </source>
</evidence>
<organism evidence="12 13">
    <name type="scientific">Scophthalmus maximus</name>
    <name type="common">Turbot</name>
    <name type="synonym">Psetta maxima</name>
    <dbReference type="NCBI Taxonomy" id="52904"/>
    <lineage>
        <taxon>Eukaryota</taxon>
        <taxon>Metazoa</taxon>
        <taxon>Chordata</taxon>
        <taxon>Craniata</taxon>
        <taxon>Vertebrata</taxon>
        <taxon>Euteleostomi</taxon>
        <taxon>Actinopterygii</taxon>
        <taxon>Neopterygii</taxon>
        <taxon>Teleostei</taxon>
        <taxon>Neoteleostei</taxon>
        <taxon>Acanthomorphata</taxon>
        <taxon>Carangaria</taxon>
        <taxon>Pleuronectiformes</taxon>
        <taxon>Pleuronectoidei</taxon>
        <taxon>Scophthalmidae</taxon>
        <taxon>Scophthalmus</taxon>
    </lineage>
</organism>
<comment type="subcellular location">
    <subcellularLocation>
        <location evidence="1">Cell membrane</location>
        <topology evidence="1">Multi-pass membrane protein</topology>
    </subcellularLocation>
</comment>
<dbReference type="Ensembl" id="ENSSMAT00000020299.2">
    <property type="protein sequence ID" value="ENSSMAP00000020055.2"/>
    <property type="gene ID" value="ENSSMAG00000012297.2"/>
</dbReference>
<feature type="transmembrane region" description="Helical" evidence="10">
    <location>
        <begin position="111"/>
        <end position="137"/>
    </location>
</feature>
<dbReference type="PRINTS" id="PR01157">
    <property type="entry name" value="P2YPURNOCPTR"/>
</dbReference>
<keyword evidence="3 9" id="KW-0812">Transmembrane</keyword>
<dbReference type="InterPro" id="IPR000276">
    <property type="entry name" value="GPCR_Rhodpsn"/>
</dbReference>
<evidence type="ECO:0000256" key="8">
    <source>
        <dbReference type="ARBA" id="ARBA00023224"/>
    </source>
</evidence>
<evidence type="ECO:0000256" key="3">
    <source>
        <dbReference type="ARBA" id="ARBA00022692"/>
    </source>
</evidence>
<accession>A0A8D3ALE9</accession>
<comment type="similarity">
    <text evidence="9">Belongs to the G-protein coupled receptor 1 family.</text>
</comment>
<reference evidence="12" key="2">
    <citation type="submission" date="2025-08" db="UniProtKB">
        <authorList>
            <consortium name="Ensembl"/>
        </authorList>
    </citation>
    <scope>IDENTIFICATION</scope>
</reference>
<feature type="transmembrane region" description="Helical" evidence="10">
    <location>
        <begin position="192"/>
        <end position="215"/>
    </location>
</feature>
<dbReference type="PRINTS" id="PR00237">
    <property type="entry name" value="GPCRRHODOPSN"/>
</dbReference>
<evidence type="ECO:0000313" key="13">
    <source>
        <dbReference type="Proteomes" id="UP000694558"/>
    </source>
</evidence>
<evidence type="ECO:0000256" key="5">
    <source>
        <dbReference type="ARBA" id="ARBA00023040"/>
    </source>
</evidence>
<dbReference type="Proteomes" id="UP000694558">
    <property type="component" value="Chromosome 3"/>
</dbReference>
<evidence type="ECO:0000256" key="6">
    <source>
        <dbReference type="ARBA" id="ARBA00023136"/>
    </source>
</evidence>
<sequence>NTSGRAQPEREQTWKNPRSQWDAARVRTLRARVILLPVSYSLVFLLGLALNGALLWSVCGRTRRWSSTVVYMTNLAAADLLYVLALPPLVISNARGDLWPFGDVICKTVRFFFYVNLHCSMMFLACVSVHRFLGVCFPIAAVRLRTRRLALFASGSVWVLATAEILPTLVFAHTGVINNMTVCFEMTNPARFGAYFPYGLFLAIVGFLIPFLVVVTCYCAMMKVLYCGAAGAVSGARTARVRNKSLNTIMVVFLVFVLCFVPYHVARTVYLFVRVYMPGDCGLLNVVMISYKVWKPVVSFNCCANPLLYFWGSYRRRHTLRAWPCRRRRRRVQPSVGLVETTSTRGRSPHSDFHHECKPPGVHRHIWNRTLYI</sequence>
<evidence type="ECO:0000256" key="4">
    <source>
        <dbReference type="ARBA" id="ARBA00022989"/>
    </source>
</evidence>
<dbReference type="InterPro" id="IPR017452">
    <property type="entry name" value="GPCR_Rhodpsn_7TM"/>
</dbReference>
<protein>
    <recommendedName>
        <fullName evidence="11">G-protein coupled receptors family 1 profile domain-containing protein</fullName>
    </recommendedName>
</protein>
<dbReference type="Gene3D" id="1.20.1070.10">
    <property type="entry name" value="Rhodopsin 7-helix transmembrane proteins"/>
    <property type="match status" value="1"/>
</dbReference>
<dbReference type="PROSITE" id="PS50262">
    <property type="entry name" value="G_PROTEIN_RECEP_F1_2"/>
    <property type="match status" value="1"/>
</dbReference>
<keyword evidence="7 9" id="KW-0675">Receptor</keyword>
<evidence type="ECO:0000256" key="9">
    <source>
        <dbReference type="RuleBase" id="RU000688"/>
    </source>
</evidence>
<keyword evidence="6 10" id="KW-0472">Membrane</keyword>
<evidence type="ECO:0000256" key="1">
    <source>
        <dbReference type="ARBA" id="ARBA00004651"/>
    </source>
</evidence>
<keyword evidence="2" id="KW-1003">Cell membrane</keyword>
<keyword evidence="5 9" id="KW-0297">G-protein coupled receptor</keyword>
<feature type="transmembrane region" description="Helical" evidence="10">
    <location>
        <begin position="149"/>
        <end position="172"/>
    </location>
</feature>
<dbReference type="PANTHER" id="PTHR24231">
    <property type="entry name" value="PURINOCEPTOR-RELATED G-PROTEIN COUPLED RECEPTOR"/>
    <property type="match status" value="1"/>
</dbReference>
<evidence type="ECO:0000313" key="12">
    <source>
        <dbReference type="Ensembl" id="ENSSMAP00000020055.2"/>
    </source>
</evidence>
<keyword evidence="8 9" id="KW-0807">Transducer</keyword>
<reference evidence="12" key="1">
    <citation type="submission" date="2023-05" db="EMBL/GenBank/DDBJ databases">
        <title>High-quality long-read genome of Scophthalmus maximus.</title>
        <authorList>
            <person name="Lien S."/>
            <person name="Martinez P."/>
        </authorList>
    </citation>
    <scope>NUCLEOTIDE SEQUENCE [LARGE SCALE GENOMIC DNA]</scope>
</reference>
<dbReference type="PROSITE" id="PS00237">
    <property type="entry name" value="G_PROTEIN_RECEP_F1_1"/>
    <property type="match status" value="1"/>
</dbReference>
<dbReference type="Pfam" id="PF00001">
    <property type="entry name" value="7tm_1"/>
    <property type="match status" value="1"/>
</dbReference>
<dbReference type="GeneTree" id="ENSGT01030000234621"/>
<keyword evidence="4 10" id="KW-1133">Transmembrane helix</keyword>
<dbReference type="PANTHER" id="PTHR24231:SF25">
    <property type="entry name" value="G-PROTEIN COUPLED RECEPTORS FAMILY 1 PROFILE DOMAIN-CONTAINING PROTEIN"/>
    <property type="match status" value="1"/>
</dbReference>
<dbReference type="GO" id="GO:0005886">
    <property type="term" value="C:plasma membrane"/>
    <property type="evidence" value="ECO:0007669"/>
    <property type="project" value="UniProtKB-SubCell"/>
</dbReference>
<dbReference type="AlphaFoldDB" id="A0A8D3ALE9"/>